<keyword evidence="2" id="KW-0808">Transferase</keyword>
<sequence length="239" mass="25453">MVLSEHTRSIIGLAWARMLGLEDSALLGQPAGRRIDVVDDEAATVTFVQLFGHSIAYGPADVLAAAHRLQDEELELETVLLEIVRRAYPGARSMGEAHLLYAEEPPELAPADYASVSFESEHLDQLRTECPADDVAASGLVAPDWAVSLVAEGHDDGRAVAAAGREEWSHVLAQIGVMTRPDRRGMGLGRYIAAVAAEEAFADGLIPQWRAAAESAGSLRLGLSLGFEQAGSQTTVALD</sequence>
<dbReference type="InterPro" id="IPR027365">
    <property type="entry name" value="GNAT_acetyltra_YdfB-like"/>
</dbReference>
<reference evidence="2" key="2">
    <citation type="submission" date="2021-04" db="EMBL/GenBank/DDBJ databases">
        <authorList>
            <person name="Gilroy R."/>
        </authorList>
    </citation>
    <scope>NUCLEOTIDE SEQUENCE</scope>
    <source>
        <strain evidence="2">ChiHejej3B27-3195</strain>
    </source>
</reference>
<dbReference type="InterPro" id="IPR016181">
    <property type="entry name" value="Acyl_CoA_acyltransferase"/>
</dbReference>
<keyword evidence="2" id="KW-0012">Acyltransferase</keyword>
<gene>
    <name evidence="2" type="ORF">H9871_08525</name>
</gene>
<name>A0A9D2A7M1_9MICC</name>
<dbReference type="Pfam" id="PF12746">
    <property type="entry name" value="GNAT_acetyltran"/>
    <property type="match status" value="1"/>
</dbReference>
<evidence type="ECO:0000313" key="2">
    <source>
        <dbReference type="EMBL" id="HIX00174.1"/>
    </source>
</evidence>
<dbReference type="Proteomes" id="UP000824151">
    <property type="component" value="Unassembled WGS sequence"/>
</dbReference>
<dbReference type="GO" id="GO:0016747">
    <property type="term" value="F:acyltransferase activity, transferring groups other than amino-acyl groups"/>
    <property type="evidence" value="ECO:0007669"/>
    <property type="project" value="InterPro"/>
</dbReference>
<evidence type="ECO:0000259" key="1">
    <source>
        <dbReference type="PROSITE" id="PS51186"/>
    </source>
</evidence>
<feature type="domain" description="N-acetyltransferase" evidence="1">
    <location>
        <begin position="111"/>
        <end position="239"/>
    </location>
</feature>
<dbReference type="SUPFAM" id="SSF55729">
    <property type="entry name" value="Acyl-CoA N-acyltransferases (Nat)"/>
    <property type="match status" value="1"/>
</dbReference>
<dbReference type="PROSITE" id="PS51186">
    <property type="entry name" value="GNAT"/>
    <property type="match status" value="1"/>
</dbReference>
<dbReference type="InterPro" id="IPR000182">
    <property type="entry name" value="GNAT_dom"/>
</dbReference>
<accession>A0A9D2A7M1</accession>
<dbReference type="EMBL" id="DXGD01000315">
    <property type="protein sequence ID" value="HIX00174.1"/>
    <property type="molecule type" value="Genomic_DNA"/>
</dbReference>
<evidence type="ECO:0000313" key="3">
    <source>
        <dbReference type="Proteomes" id="UP000824151"/>
    </source>
</evidence>
<dbReference type="Gene3D" id="3.40.630.30">
    <property type="match status" value="1"/>
</dbReference>
<protein>
    <submittedName>
        <fullName evidence="2">GNAT family N-acetyltransferase</fullName>
        <ecNumber evidence="2">2.3.1.-</ecNumber>
    </submittedName>
</protein>
<dbReference type="EC" id="2.3.1.-" evidence="2"/>
<proteinExistence type="predicted"/>
<dbReference type="AlphaFoldDB" id="A0A9D2A7M1"/>
<organism evidence="2 3">
    <name type="scientific">Candidatus Nesterenkonia stercoripullorum</name>
    <dbReference type="NCBI Taxonomy" id="2838701"/>
    <lineage>
        <taxon>Bacteria</taxon>
        <taxon>Bacillati</taxon>
        <taxon>Actinomycetota</taxon>
        <taxon>Actinomycetes</taxon>
        <taxon>Micrococcales</taxon>
        <taxon>Micrococcaceae</taxon>
        <taxon>Nesterenkonia</taxon>
    </lineage>
</organism>
<reference evidence="2" key="1">
    <citation type="journal article" date="2021" name="PeerJ">
        <title>Extensive microbial diversity within the chicken gut microbiome revealed by metagenomics and culture.</title>
        <authorList>
            <person name="Gilroy R."/>
            <person name="Ravi A."/>
            <person name="Getino M."/>
            <person name="Pursley I."/>
            <person name="Horton D.L."/>
            <person name="Alikhan N.F."/>
            <person name="Baker D."/>
            <person name="Gharbi K."/>
            <person name="Hall N."/>
            <person name="Watson M."/>
            <person name="Adriaenssens E.M."/>
            <person name="Foster-Nyarko E."/>
            <person name="Jarju S."/>
            <person name="Secka A."/>
            <person name="Antonio M."/>
            <person name="Oren A."/>
            <person name="Chaudhuri R.R."/>
            <person name="La Ragione R."/>
            <person name="Hildebrand F."/>
            <person name="Pallen M.J."/>
        </authorList>
    </citation>
    <scope>NUCLEOTIDE SEQUENCE</scope>
    <source>
        <strain evidence="2">ChiHejej3B27-3195</strain>
    </source>
</reference>
<comment type="caution">
    <text evidence="2">The sequence shown here is derived from an EMBL/GenBank/DDBJ whole genome shotgun (WGS) entry which is preliminary data.</text>
</comment>